<comment type="caution">
    <text evidence="1">The sequence shown here is derived from an EMBL/GenBank/DDBJ whole genome shotgun (WGS) entry which is preliminary data.</text>
</comment>
<reference evidence="1 2" key="1">
    <citation type="journal article" date="2014" name="Am. J. Bot.">
        <title>Genome assembly and annotation for red clover (Trifolium pratense; Fabaceae).</title>
        <authorList>
            <person name="Istvanek J."/>
            <person name="Jaros M."/>
            <person name="Krenek A."/>
            <person name="Repkova J."/>
        </authorList>
    </citation>
    <scope>NUCLEOTIDE SEQUENCE [LARGE SCALE GENOMIC DNA]</scope>
    <source>
        <strain evidence="2">cv. Tatra</strain>
        <tissue evidence="1">Young leaves</tissue>
    </source>
</reference>
<dbReference type="AlphaFoldDB" id="A0A2K3KDS7"/>
<evidence type="ECO:0000313" key="1">
    <source>
        <dbReference type="EMBL" id="PNX64428.1"/>
    </source>
</evidence>
<accession>A0A2K3KDS7</accession>
<proteinExistence type="predicted"/>
<dbReference type="Proteomes" id="UP000236291">
    <property type="component" value="Unassembled WGS sequence"/>
</dbReference>
<reference evidence="1 2" key="2">
    <citation type="journal article" date="2017" name="Front. Plant Sci.">
        <title>Gene Classification and Mining of Molecular Markers Useful in Red Clover (Trifolium pratense) Breeding.</title>
        <authorList>
            <person name="Istvanek J."/>
            <person name="Dluhosova J."/>
            <person name="Dluhos P."/>
            <person name="Patkova L."/>
            <person name="Nedelnik J."/>
            <person name="Repkova J."/>
        </authorList>
    </citation>
    <scope>NUCLEOTIDE SEQUENCE [LARGE SCALE GENOMIC DNA]</scope>
    <source>
        <strain evidence="2">cv. Tatra</strain>
        <tissue evidence="1">Young leaves</tissue>
    </source>
</reference>
<dbReference type="EMBL" id="ASHM01165831">
    <property type="protein sequence ID" value="PNX64428.1"/>
    <property type="molecule type" value="Genomic_DNA"/>
</dbReference>
<feature type="non-terminal residue" evidence="1">
    <location>
        <position position="65"/>
    </location>
</feature>
<organism evidence="1 2">
    <name type="scientific">Trifolium pratense</name>
    <name type="common">Red clover</name>
    <dbReference type="NCBI Taxonomy" id="57577"/>
    <lineage>
        <taxon>Eukaryota</taxon>
        <taxon>Viridiplantae</taxon>
        <taxon>Streptophyta</taxon>
        <taxon>Embryophyta</taxon>
        <taxon>Tracheophyta</taxon>
        <taxon>Spermatophyta</taxon>
        <taxon>Magnoliopsida</taxon>
        <taxon>eudicotyledons</taxon>
        <taxon>Gunneridae</taxon>
        <taxon>Pentapetalae</taxon>
        <taxon>rosids</taxon>
        <taxon>fabids</taxon>
        <taxon>Fabales</taxon>
        <taxon>Fabaceae</taxon>
        <taxon>Papilionoideae</taxon>
        <taxon>50 kb inversion clade</taxon>
        <taxon>NPAAA clade</taxon>
        <taxon>Hologalegina</taxon>
        <taxon>IRL clade</taxon>
        <taxon>Trifolieae</taxon>
        <taxon>Trifolium</taxon>
    </lineage>
</organism>
<sequence length="65" mass="7366">MAEGLFFNGGGIEERCVVRLFFNGERIQWRDCSSTAEDSAGLGIFSLTYIKFIELVNVEKELMEV</sequence>
<gene>
    <name evidence="1" type="ORF">L195_g062110</name>
</gene>
<name>A0A2K3KDS7_TRIPR</name>
<evidence type="ECO:0000313" key="2">
    <source>
        <dbReference type="Proteomes" id="UP000236291"/>
    </source>
</evidence>
<protein>
    <submittedName>
        <fullName evidence="1">Uncharacterized protein</fullName>
    </submittedName>
</protein>